<gene>
    <name evidence="5" type="ORF">JKP88DRAFT_230667</name>
</gene>
<dbReference type="InterPro" id="IPR005813">
    <property type="entry name" value="Ribosomal_bL20"/>
</dbReference>
<dbReference type="EMBL" id="JAFCMP010000012">
    <property type="protein sequence ID" value="KAG5192012.1"/>
    <property type="molecule type" value="Genomic_DNA"/>
</dbReference>
<dbReference type="Gene3D" id="1.10.1900.20">
    <property type="entry name" value="Ribosomal protein L20"/>
    <property type="match status" value="1"/>
</dbReference>
<organism evidence="5 6">
    <name type="scientific">Tribonema minus</name>
    <dbReference type="NCBI Taxonomy" id="303371"/>
    <lineage>
        <taxon>Eukaryota</taxon>
        <taxon>Sar</taxon>
        <taxon>Stramenopiles</taxon>
        <taxon>Ochrophyta</taxon>
        <taxon>PX clade</taxon>
        <taxon>Xanthophyceae</taxon>
        <taxon>Tribonematales</taxon>
        <taxon>Tribonemataceae</taxon>
        <taxon>Tribonema</taxon>
    </lineage>
</organism>
<sequence>MLRIMSRVGGAALSAWRHPNHVLPLAPRAAWQAFPPSAVGSAMAQQERSMASKKHKAVLRQTKGYRGRAKNCFTVAVRRLQKALQYAYRDRKQKKRDMRTLWIQRVGAASRQHGMSYNQLIPSLNKARIELNRKVLADIAATEPYSFRAVMDTVRSVKQ</sequence>
<keyword evidence="3 4" id="KW-0687">Ribonucleoprotein</keyword>
<evidence type="ECO:0000256" key="4">
    <source>
        <dbReference type="RuleBase" id="RU000561"/>
    </source>
</evidence>
<dbReference type="Pfam" id="PF00453">
    <property type="entry name" value="Ribosomal_L20"/>
    <property type="match status" value="1"/>
</dbReference>
<dbReference type="PANTHER" id="PTHR10986">
    <property type="entry name" value="39S RIBOSOMAL PROTEIN L20"/>
    <property type="match status" value="1"/>
</dbReference>
<dbReference type="CDD" id="cd07026">
    <property type="entry name" value="Ribosomal_L20"/>
    <property type="match status" value="1"/>
</dbReference>
<evidence type="ECO:0008006" key="7">
    <source>
        <dbReference type="Google" id="ProtNLM"/>
    </source>
</evidence>
<comment type="caution">
    <text evidence="5">The sequence shown here is derived from an EMBL/GenBank/DDBJ whole genome shotgun (WGS) entry which is preliminary data.</text>
</comment>
<dbReference type="NCBIfam" id="TIGR01032">
    <property type="entry name" value="rplT_bact"/>
    <property type="match status" value="1"/>
</dbReference>
<dbReference type="GO" id="GO:0019843">
    <property type="term" value="F:rRNA binding"/>
    <property type="evidence" value="ECO:0007669"/>
    <property type="project" value="InterPro"/>
</dbReference>
<dbReference type="SUPFAM" id="SSF74731">
    <property type="entry name" value="Ribosomal protein L20"/>
    <property type="match status" value="1"/>
</dbReference>
<evidence type="ECO:0000256" key="2">
    <source>
        <dbReference type="ARBA" id="ARBA00022980"/>
    </source>
</evidence>
<dbReference type="AlphaFoldDB" id="A0A836CMN2"/>
<dbReference type="GO" id="GO:0005840">
    <property type="term" value="C:ribosome"/>
    <property type="evidence" value="ECO:0007669"/>
    <property type="project" value="UniProtKB-KW"/>
</dbReference>
<dbReference type="PRINTS" id="PR00062">
    <property type="entry name" value="RIBOSOMALL20"/>
</dbReference>
<dbReference type="InterPro" id="IPR035566">
    <property type="entry name" value="Ribosomal_protein_bL20_C"/>
</dbReference>
<dbReference type="HAMAP" id="MF_00382">
    <property type="entry name" value="Ribosomal_bL20"/>
    <property type="match status" value="1"/>
</dbReference>
<comment type="similarity">
    <text evidence="1 4">Belongs to the bacterial ribosomal protein bL20 family.</text>
</comment>
<evidence type="ECO:0000256" key="1">
    <source>
        <dbReference type="ARBA" id="ARBA00007698"/>
    </source>
</evidence>
<proteinExistence type="inferred from homology"/>
<protein>
    <recommendedName>
        <fullName evidence="7">50S ribosomal protein L20</fullName>
    </recommendedName>
</protein>
<evidence type="ECO:0000313" key="6">
    <source>
        <dbReference type="Proteomes" id="UP000664859"/>
    </source>
</evidence>
<dbReference type="Proteomes" id="UP000664859">
    <property type="component" value="Unassembled WGS sequence"/>
</dbReference>
<keyword evidence="2 4" id="KW-0689">Ribosomal protein</keyword>
<name>A0A836CMN2_9STRA</name>
<keyword evidence="6" id="KW-1185">Reference proteome</keyword>
<dbReference type="GO" id="GO:0006412">
    <property type="term" value="P:translation"/>
    <property type="evidence" value="ECO:0007669"/>
    <property type="project" value="InterPro"/>
</dbReference>
<dbReference type="FunFam" id="1.10.1900.20:FF:000001">
    <property type="entry name" value="50S ribosomal protein L20"/>
    <property type="match status" value="1"/>
</dbReference>
<dbReference type="GO" id="GO:0003735">
    <property type="term" value="F:structural constituent of ribosome"/>
    <property type="evidence" value="ECO:0007669"/>
    <property type="project" value="InterPro"/>
</dbReference>
<dbReference type="OrthoDB" id="10251781at2759"/>
<dbReference type="GO" id="GO:1990904">
    <property type="term" value="C:ribonucleoprotein complex"/>
    <property type="evidence" value="ECO:0007669"/>
    <property type="project" value="UniProtKB-KW"/>
</dbReference>
<evidence type="ECO:0000256" key="3">
    <source>
        <dbReference type="ARBA" id="ARBA00023274"/>
    </source>
</evidence>
<evidence type="ECO:0000313" key="5">
    <source>
        <dbReference type="EMBL" id="KAG5192012.1"/>
    </source>
</evidence>
<reference evidence="5" key="1">
    <citation type="submission" date="2021-02" db="EMBL/GenBank/DDBJ databases">
        <title>First Annotated Genome of the Yellow-green Alga Tribonema minus.</title>
        <authorList>
            <person name="Mahan K.M."/>
        </authorList>
    </citation>
    <scope>NUCLEOTIDE SEQUENCE</scope>
    <source>
        <strain evidence="5">UTEX B ZZ1240</strain>
    </source>
</reference>
<accession>A0A836CMN2</accession>
<dbReference type="Gene3D" id="6.10.160.10">
    <property type="match status" value="1"/>
</dbReference>